<keyword evidence="2" id="KW-1185">Reference proteome</keyword>
<organism evidence="1 2">
    <name type="scientific">Cercospora berteroae</name>
    <dbReference type="NCBI Taxonomy" id="357750"/>
    <lineage>
        <taxon>Eukaryota</taxon>
        <taxon>Fungi</taxon>
        <taxon>Dikarya</taxon>
        <taxon>Ascomycota</taxon>
        <taxon>Pezizomycotina</taxon>
        <taxon>Dothideomycetes</taxon>
        <taxon>Dothideomycetidae</taxon>
        <taxon>Mycosphaerellales</taxon>
        <taxon>Mycosphaerellaceae</taxon>
        <taxon>Cercospora</taxon>
    </lineage>
</organism>
<proteinExistence type="predicted"/>
<dbReference type="EMBL" id="PNEN01000568">
    <property type="protein sequence ID" value="PPJ54292.1"/>
    <property type="molecule type" value="Genomic_DNA"/>
</dbReference>
<sequence length="230" mass="26950">MYFSYASAHEKFVWESRLEPKVQDVFQKLWGTDELLSSFDGMNITLPRQKDLTWSPWPHCDQSPHRKGMQCVQGLLNYQPNGPKDGGLIVMKEVPPEEAYFKDLFIFKEEDVQWFKDHGCEMIKVNLEPGDMAIWDSRTMHYACFPKGDRIRHVQYICQTPARFAEPEVLKKKAELFKTWQGTTHWPHCNIRETGPPMRNGKECPLNRHEPLEKPEITKRLLQLAAVEAY</sequence>
<name>A0A2S6C3H6_9PEZI</name>
<accession>A0A2S6C3H6</accession>
<evidence type="ECO:0000313" key="1">
    <source>
        <dbReference type="EMBL" id="PPJ54292.1"/>
    </source>
</evidence>
<dbReference type="SUPFAM" id="SSF51197">
    <property type="entry name" value="Clavaminate synthase-like"/>
    <property type="match status" value="1"/>
</dbReference>
<comment type="caution">
    <text evidence="1">The sequence shown here is derived from an EMBL/GenBank/DDBJ whole genome shotgun (WGS) entry which is preliminary data.</text>
</comment>
<dbReference type="Gene3D" id="2.60.120.620">
    <property type="entry name" value="q2cbj1_9rhob like domain"/>
    <property type="match status" value="1"/>
</dbReference>
<protein>
    <recommendedName>
        <fullName evidence="3">Phytanoyl-CoA dioxygenase</fullName>
    </recommendedName>
</protein>
<dbReference type="AlphaFoldDB" id="A0A2S6C3H6"/>
<reference evidence="2" key="1">
    <citation type="journal article" date="2017" name="bioRxiv">
        <title>Conservation of a gene cluster reveals novel cercosporin biosynthetic mechanisms and extends production to the genus Colletotrichum.</title>
        <authorList>
            <person name="de Jonge R."/>
            <person name="Ebert M.K."/>
            <person name="Huitt-Roehl C.R."/>
            <person name="Pal P."/>
            <person name="Suttle J.C."/>
            <person name="Spanner R.E."/>
            <person name="Neubauer J.D."/>
            <person name="Jurick W.M.II."/>
            <person name="Stott K.A."/>
            <person name="Secor G.A."/>
            <person name="Thomma B.P.H.J."/>
            <person name="Van de Peer Y."/>
            <person name="Townsend C.A."/>
            <person name="Bolton M.D."/>
        </authorList>
    </citation>
    <scope>NUCLEOTIDE SEQUENCE [LARGE SCALE GENOMIC DNA]</scope>
    <source>
        <strain evidence="2">CBS538.71</strain>
    </source>
</reference>
<dbReference type="PANTHER" id="PTHR31630">
    <property type="entry name" value="PHYTANOYL-COA DIOXYGENASE-RELATED-RELATED"/>
    <property type="match status" value="1"/>
</dbReference>
<gene>
    <name evidence="1" type="ORF">CBER1_06567</name>
</gene>
<evidence type="ECO:0000313" key="2">
    <source>
        <dbReference type="Proteomes" id="UP000237631"/>
    </source>
</evidence>
<dbReference type="Proteomes" id="UP000237631">
    <property type="component" value="Unassembled WGS sequence"/>
</dbReference>
<evidence type="ECO:0008006" key="3">
    <source>
        <dbReference type="Google" id="ProtNLM"/>
    </source>
</evidence>
<dbReference type="OrthoDB" id="445007at2759"/>
<dbReference type="PANTHER" id="PTHR31630:SF6">
    <property type="entry name" value="PHYTANOYL-COA DIOXYGENASE-RELATED"/>
    <property type="match status" value="1"/>
</dbReference>